<dbReference type="InterPro" id="IPR013126">
    <property type="entry name" value="Hsp_70_fam"/>
</dbReference>
<accession>A0A4E0S0Y1</accession>
<keyword evidence="4" id="KW-0346">Stress response</keyword>
<dbReference type="GO" id="GO:0005524">
    <property type="term" value="F:ATP binding"/>
    <property type="evidence" value="ECO:0007669"/>
    <property type="project" value="UniProtKB-KW"/>
</dbReference>
<protein>
    <submittedName>
        <fullName evidence="4">Heat shock cognate 71 kDa protein</fullName>
    </submittedName>
</protein>
<evidence type="ECO:0000256" key="3">
    <source>
        <dbReference type="ARBA" id="ARBA00022840"/>
    </source>
</evidence>
<organism evidence="4 5">
    <name type="scientific">Fasciola hepatica</name>
    <name type="common">Liver fluke</name>
    <dbReference type="NCBI Taxonomy" id="6192"/>
    <lineage>
        <taxon>Eukaryota</taxon>
        <taxon>Metazoa</taxon>
        <taxon>Spiralia</taxon>
        <taxon>Lophotrochozoa</taxon>
        <taxon>Platyhelminthes</taxon>
        <taxon>Trematoda</taxon>
        <taxon>Digenea</taxon>
        <taxon>Plagiorchiida</taxon>
        <taxon>Echinostomata</taxon>
        <taxon>Echinostomatoidea</taxon>
        <taxon>Fasciolidae</taxon>
        <taxon>Fasciola</taxon>
    </lineage>
</organism>
<dbReference type="AlphaFoldDB" id="A0A4E0S0Y1"/>
<evidence type="ECO:0000256" key="2">
    <source>
        <dbReference type="ARBA" id="ARBA00022741"/>
    </source>
</evidence>
<gene>
    <name evidence="4" type="ORF">D915_005310</name>
</gene>
<evidence type="ECO:0000313" key="5">
    <source>
        <dbReference type="Proteomes" id="UP000230066"/>
    </source>
</evidence>
<dbReference type="Proteomes" id="UP000230066">
    <property type="component" value="Unassembled WGS sequence"/>
</dbReference>
<dbReference type="EMBL" id="JXXN02001804">
    <property type="protein sequence ID" value="THD24040.1"/>
    <property type="molecule type" value="Genomic_DNA"/>
</dbReference>
<keyword evidence="5" id="KW-1185">Reference proteome</keyword>
<reference evidence="4" key="1">
    <citation type="submission" date="2019-03" db="EMBL/GenBank/DDBJ databases">
        <title>Improved annotation for the trematode Fasciola hepatica.</title>
        <authorList>
            <person name="Choi Y.-J."/>
            <person name="Martin J."/>
            <person name="Mitreva M."/>
        </authorList>
    </citation>
    <scope>NUCLEOTIDE SEQUENCE [LARGE SCALE GENOMIC DNA]</scope>
</reference>
<name>A0A4E0S0Y1_FASHE</name>
<dbReference type="Gene3D" id="1.20.1270.10">
    <property type="match status" value="1"/>
</dbReference>
<keyword evidence="3" id="KW-0067">ATP-binding</keyword>
<keyword evidence="2" id="KW-0547">Nucleotide-binding</keyword>
<dbReference type="SUPFAM" id="SSF100934">
    <property type="entry name" value="Heat shock protein 70kD (HSP70), C-terminal subdomain"/>
    <property type="match status" value="1"/>
</dbReference>
<dbReference type="GO" id="GO:0140662">
    <property type="term" value="F:ATP-dependent protein folding chaperone"/>
    <property type="evidence" value="ECO:0007669"/>
    <property type="project" value="InterPro"/>
</dbReference>
<proteinExistence type="inferred from homology"/>
<dbReference type="InterPro" id="IPR029048">
    <property type="entry name" value="HSP70_C_sf"/>
</dbReference>
<dbReference type="Pfam" id="PF00012">
    <property type="entry name" value="HSP70"/>
    <property type="match status" value="1"/>
</dbReference>
<evidence type="ECO:0000313" key="4">
    <source>
        <dbReference type="EMBL" id="THD24040.1"/>
    </source>
</evidence>
<evidence type="ECO:0000256" key="1">
    <source>
        <dbReference type="ARBA" id="ARBA00007381"/>
    </source>
</evidence>
<comment type="similarity">
    <text evidence="1">Belongs to the heat shock protein 70 family.</text>
</comment>
<comment type="caution">
    <text evidence="4">The sequence shown here is derived from an EMBL/GenBank/DDBJ whole genome shotgun (WGS) entry which is preliminary data.</text>
</comment>
<sequence length="228" mass="25283">MVQEAERYKKADEEQRERVSAKNALESYAFSMKQTIEDEKVKDKINESDRKQISDACASVNESTTEQIYASSLLVPITVRLPDLKLRKRFSFTTQSSNLDSSPRGPVIELFKIQQLSKSTLDLIDPVHTCVIQPRLITYRCDSISSLPVAMVRLSAASSKQTSVSTLKLLKTSKANAVPSDTAVSSIGTVLEEVSKRMKDNGELVNSTNFVACERSTGEVYGRLAKPQ</sequence>